<keyword evidence="3" id="KW-1185">Reference proteome</keyword>
<evidence type="ECO:0000313" key="2">
    <source>
        <dbReference type="EMBL" id="KAG8468633.1"/>
    </source>
</evidence>
<feature type="region of interest" description="Disordered" evidence="1">
    <location>
        <begin position="14"/>
        <end position="66"/>
    </location>
</feature>
<dbReference type="EMBL" id="JAGTXO010000004">
    <property type="protein sequence ID" value="KAG8468633.1"/>
    <property type="molecule type" value="Genomic_DNA"/>
</dbReference>
<gene>
    <name evidence="2" type="ORF">KFE25_013716</name>
</gene>
<comment type="caution">
    <text evidence="2">The sequence shown here is derived from an EMBL/GenBank/DDBJ whole genome shotgun (WGS) entry which is preliminary data.</text>
</comment>
<protein>
    <submittedName>
        <fullName evidence="2">Uncharacterized protein</fullName>
    </submittedName>
</protein>
<name>A0A8J5XJ53_DIALT</name>
<feature type="compositionally biased region" description="Pro residues" evidence="1">
    <location>
        <begin position="18"/>
        <end position="27"/>
    </location>
</feature>
<feature type="region of interest" description="Disordered" evidence="1">
    <location>
        <begin position="153"/>
        <end position="194"/>
    </location>
</feature>
<accession>A0A8J5XJ53</accession>
<feature type="compositionally biased region" description="Basic residues" evidence="1">
    <location>
        <begin position="182"/>
        <end position="192"/>
    </location>
</feature>
<dbReference type="AlphaFoldDB" id="A0A8J5XJ53"/>
<evidence type="ECO:0000313" key="3">
    <source>
        <dbReference type="Proteomes" id="UP000751190"/>
    </source>
</evidence>
<proteinExistence type="predicted"/>
<dbReference type="Proteomes" id="UP000751190">
    <property type="component" value="Unassembled WGS sequence"/>
</dbReference>
<sequence length="263" mass="27536">MRRFVLCRGKAEAVHVPGPMPLSPTPVGPAQRTSGHTGEASRVEVPASASKCNSAPRTGSRAACEVPSPSGVLEFSAVSPPSASGVRPFAGSDEQALLRDRSFGAQLKQRHDAEQQPLVALPVGAALPPLKAQPTRPARAVLGPIGSSANQLPGGVFVSPIADAQRNGKGRPDGKQPGAPKTSKRRPSHRKQVQWGCEDIASLRLLSPQAQRSGIYAVPSVDDDIDLPPASVVLRAAREAVEDDDLVVREFLSPGASSDSPRR</sequence>
<organism evidence="2 3">
    <name type="scientific">Diacronema lutheri</name>
    <name type="common">Unicellular marine alga</name>
    <name type="synonym">Monochrysis lutheri</name>
    <dbReference type="NCBI Taxonomy" id="2081491"/>
    <lineage>
        <taxon>Eukaryota</taxon>
        <taxon>Haptista</taxon>
        <taxon>Haptophyta</taxon>
        <taxon>Pavlovophyceae</taxon>
        <taxon>Pavlovales</taxon>
        <taxon>Pavlovaceae</taxon>
        <taxon>Diacronema</taxon>
    </lineage>
</organism>
<reference evidence="2" key="1">
    <citation type="submission" date="2021-05" db="EMBL/GenBank/DDBJ databases">
        <title>The genome of the haptophyte Pavlova lutheri (Diacronema luteri, Pavlovales) - a model for lipid biosynthesis in eukaryotic algae.</title>
        <authorList>
            <person name="Hulatt C.J."/>
            <person name="Posewitz M.C."/>
        </authorList>
    </citation>
    <scope>NUCLEOTIDE SEQUENCE</scope>
    <source>
        <strain evidence="2">NIVA-4/92</strain>
    </source>
</reference>
<evidence type="ECO:0000256" key="1">
    <source>
        <dbReference type="SAM" id="MobiDB-lite"/>
    </source>
</evidence>